<dbReference type="RefSeq" id="WP_172344404.1">
    <property type="nucleotide sequence ID" value="NZ_CASTNK010000019.1"/>
</dbReference>
<proteinExistence type="inferred from homology"/>
<evidence type="ECO:0000256" key="1">
    <source>
        <dbReference type="ARBA" id="ARBA00010759"/>
    </source>
</evidence>
<dbReference type="PANTHER" id="PTHR10458:SF22">
    <property type="entry name" value="PEPTIDE DEFORMYLASE"/>
    <property type="match status" value="1"/>
</dbReference>
<dbReference type="PRINTS" id="PR01576">
    <property type="entry name" value="PDEFORMYLASE"/>
</dbReference>
<dbReference type="GO" id="GO:0042586">
    <property type="term" value="F:peptide deformylase activity"/>
    <property type="evidence" value="ECO:0007669"/>
    <property type="project" value="UniProtKB-EC"/>
</dbReference>
<keyword evidence="2 4" id="KW-0479">Metal-binding</keyword>
<keyword evidence="4" id="KW-0408">Iron</keyword>
<reference evidence="5 6" key="1">
    <citation type="submission" date="2020-05" db="EMBL/GenBank/DDBJ databases">
        <title>Distinct polysaccharide utilization as determinants for interspecies competition between intestinal Prevotella spp.</title>
        <authorList>
            <person name="Galvez E.J.C."/>
            <person name="Iljazovic A."/>
            <person name="Strowig T."/>
        </authorList>
    </citation>
    <scope>NUCLEOTIDE SEQUENCE [LARGE SCALE GENOMIC DNA]</scope>
    <source>
        <strain evidence="5 6">PCHR</strain>
    </source>
</reference>
<protein>
    <recommendedName>
        <fullName evidence="4">Peptide deformylase</fullName>
        <shortName evidence="4">PDF</shortName>
        <ecNumber evidence="4">3.5.1.88</ecNumber>
    </recommendedName>
    <alternativeName>
        <fullName evidence="4">Polypeptide deformylase</fullName>
    </alternativeName>
</protein>
<comment type="catalytic activity">
    <reaction evidence="4">
        <text>N-terminal N-formyl-L-methionyl-[peptide] + H2O = N-terminal L-methionyl-[peptide] + formate</text>
        <dbReference type="Rhea" id="RHEA:24420"/>
        <dbReference type="Rhea" id="RHEA-COMP:10639"/>
        <dbReference type="Rhea" id="RHEA-COMP:10640"/>
        <dbReference type="ChEBI" id="CHEBI:15377"/>
        <dbReference type="ChEBI" id="CHEBI:15740"/>
        <dbReference type="ChEBI" id="CHEBI:49298"/>
        <dbReference type="ChEBI" id="CHEBI:64731"/>
        <dbReference type="EC" id="3.5.1.88"/>
    </reaction>
</comment>
<comment type="cofactor">
    <cofactor evidence="4">
        <name>Fe(2+)</name>
        <dbReference type="ChEBI" id="CHEBI:29033"/>
    </cofactor>
    <text evidence="4">Binds 1 Fe(2+) ion.</text>
</comment>
<sequence>MILPIYIYGQPVLRKESQDIPADYPGLKELISDMFETLTASEGVGLAAPQIGKDIRLAVIDLDVLYDDSDEFKKYKDFRKAYINPHILEYDDTETETMEEGCLSLPGIHERVTRPKRILVKYLDEDMQPHEEWVDGYLARVMQHEFDHLNATVFTDRISPLRKQLIKSKMKALLQGRYRCAYRTKAAPKHR</sequence>
<dbReference type="EMBL" id="JABKKJ010000006">
    <property type="protein sequence ID" value="NPE24914.1"/>
    <property type="molecule type" value="Genomic_DNA"/>
</dbReference>
<keyword evidence="6" id="KW-1185">Reference proteome</keyword>
<gene>
    <name evidence="4 5" type="primary">def</name>
    <name evidence="5" type="ORF">HPS54_05180</name>
</gene>
<dbReference type="InterPro" id="IPR036821">
    <property type="entry name" value="Peptide_deformylase_sf"/>
</dbReference>
<evidence type="ECO:0000313" key="6">
    <source>
        <dbReference type="Proteomes" id="UP000820977"/>
    </source>
</evidence>
<keyword evidence="4" id="KW-0648">Protein biosynthesis</keyword>
<name>A0ABX2B068_9BACT</name>
<dbReference type="Proteomes" id="UP000820977">
    <property type="component" value="Unassembled WGS sequence"/>
</dbReference>
<dbReference type="PANTHER" id="PTHR10458">
    <property type="entry name" value="PEPTIDE DEFORMYLASE"/>
    <property type="match status" value="1"/>
</dbReference>
<accession>A0ABX2B068</accession>
<comment type="similarity">
    <text evidence="1 4">Belongs to the polypeptide deformylase family.</text>
</comment>
<feature type="binding site" evidence="4">
    <location>
        <position position="102"/>
    </location>
    <ligand>
        <name>Fe cation</name>
        <dbReference type="ChEBI" id="CHEBI:24875"/>
    </ligand>
</feature>
<comment type="caution">
    <text evidence="5">The sequence shown here is derived from an EMBL/GenBank/DDBJ whole genome shotgun (WGS) entry which is preliminary data.</text>
</comment>
<feature type="binding site" evidence="4">
    <location>
        <position position="144"/>
    </location>
    <ligand>
        <name>Fe cation</name>
        <dbReference type="ChEBI" id="CHEBI:24875"/>
    </ligand>
</feature>
<dbReference type="SUPFAM" id="SSF56420">
    <property type="entry name" value="Peptide deformylase"/>
    <property type="match status" value="1"/>
</dbReference>
<dbReference type="Gene3D" id="3.90.45.10">
    <property type="entry name" value="Peptide deformylase"/>
    <property type="match status" value="1"/>
</dbReference>
<comment type="function">
    <text evidence="4">Removes the formyl group from the N-terminal Met of newly synthesized proteins. Requires at least a dipeptide for an efficient rate of reaction. N-terminal L-methionine is a prerequisite for activity but the enzyme has broad specificity at other positions.</text>
</comment>
<feature type="binding site" evidence="4">
    <location>
        <position position="148"/>
    </location>
    <ligand>
        <name>Fe cation</name>
        <dbReference type="ChEBI" id="CHEBI:24875"/>
    </ligand>
</feature>
<dbReference type="NCBIfam" id="TIGR00079">
    <property type="entry name" value="pept_deformyl"/>
    <property type="match status" value="1"/>
</dbReference>
<dbReference type="Pfam" id="PF01327">
    <property type="entry name" value="Pep_deformylase"/>
    <property type="match status" value="1"/>
</dbReference>
<feature type="active site" evidence="4">
    <location>
        <position position="145"/>
    </location>
</feature>
<evidence type="ECO:0000256" key="2">
    <source>
        <dbReference type="ARBA" id="ARBA00022723"/>
    </source>
</evidence>
<dbReference type="NCBIfam" id="NF001159">
    <property type="entry name" value="PRK00150.1-3"/>
    <property type="match status" value="1"/>
</dbReference>
<organism evidence="5 6">
    <name type="scientific">Xylanibacter caecicola</name>
    <dbReference type="NCBI Taxonomy" id="2736294"/>
    <lineage>
        <taxon>Bacteria</taxon>
        <taxon>Pseudomonadati</taxon>
        <taxon>Bacteroidota</taxon>
        <taxon>Bacteroidia</taxon>
        <taxon>Bacteroidales</taxon>
        <taxon>Prevotellaceae</taxon>
        <taxon>Xylanibacter</taxon>
    </lineage>
</organism>
<evidence type="ECO:0000313" key="5">
    <source>
        <dbReference type="EMBL" id="NPE24914.1"/>
    </source>
</evidence>
<dbReference type="PIRSF" id="PIRSF004749">
    <property type="entry name" value="Pep_def"/>
    <property type="match status" value="1"/>
</dbReference>
<dbReference type="CDD" id="cd00487">
    <property type="entry name" value="Pep_deformylase"/>
    <property type="match status" value="1"/>
</dbReference>
<evidence type="ECO:0000256" key="4">
    <source>
        <dbReference type="HAMAP-Rule" id="MF_00163"/>
    </source>
</evidence>
<dbReference type="HAMAP" id="MF_00163">
    <property type="entry name" value="Pep_deformylase"/>
    <property type="match status" value="1"/>
</dbReference>
<evidence type="ECO:0000256" key="3">
    <source>
        <dbReference type="ARBA" id="ARBA00022801"/>
    </source>
</evidence>
<dbReference type="EC" id="3.5.1.88" evidence="4"/>
<dbReference type="InterPro" id="IPR023635">
    <property type="entry name" value="Peptide_deformylase"/>
</dbReference>
<keyword evidence="3 4" id="KW-0378">Hydrolase</keyword>